<comment type="similarity">
    <text evidence="3 10">Belongs to the cytochrome c oxidase VIIc family.</text>
</comment>
<dbReference type="PANTHER" id="PTHR13313:SF0">
    <property type="entry name" value="CYTOCHROME C OXIDASE SUBUNIT 7C, MITOCHONDRIAL"/>
    <property type="match status" value="1"/>
</dbReference>
<comment type="caution">
    <text evidence="11">The sequence shown here is derived from an EMBL/GenBank/DDBJ whole genome shotgun (WGS) entry which is preliminary data.</text>
</comment>
<dbReference type="GO" id="GO:0005743">
    <property type="term" value="C:mitochondrial inner membrane"/>
    <property type="evidence" value="ECO:0007669"/>
    <property type="project" value="UniProtKB-SubCell"/>
</dbReference>
<dbReference type="InterPro" id="IPR004202">
    <property type="entry name" value="COX7C/Cox8"/>
</dbReference>
<feature type="transmembrane region" description="Helical" evidence="10">
    <location>
        <begin position="51"/>
        <end position="70"/>
    </location>
</feature>
<evidence type="ECO:0000256" key="9">
    <source>
        <dbReference type="ARBA" id="ARBA00023136"/>
    </source>
</evidence>
<dbReference type="EMBL" id="JBCAWK010000005">
    <property type="protein sequence ID" value="KAK8858759.1"/>
    <property type="molecule type" value="Genomic_DNA"/>
</dbReference>
<dbReference type="RefSeq" id="XP_066803600.1">
    <property type="nucleotide sequence ID" value="XM_066946099.1"/>
</dbReference>
<dbReference type="PANTHER" id="PTHR13313">
    <property type="entry name" value="CYTOCHROME C OXIDASE SUBUNIT VIIC"/>
    <property type="match status" value="1"/>
</dbReference>
<evidence type="ECO:0000256" key="8">
    <source>
        <dbReference type="ARBA" id="ARBA00023128"/>
    </source>
</evidence>
<evidence type="ECO:0000313" key="11">
    <source>
        <dbReference type="EMBL" id="KAK8858759.1"/>
    </source>
</evidence>
<sequence length="74" mass="8347">MSALLRSAPLRAARSFTPAIRQQARGVHFENVVDHTIPTSVTNKYWFGTKITIFAVTGFGMPFYAAYWHLNKST</sequence>
<evidence type="ECO:0000256" key="10">
    <source>
        <dbReference type="RuleBase" id="RU368123"/>
    </source>
</evidence>
<comment type="subunit">
    <text evidence="10">Component of the cytochrome c oxidase (complex IV, CIV), a multisubunit enzyme composed of a catalytic core of 3 subunits and several supernumerary subunits. The complex exists as a monomer or a dimer and forms supercomplexes (SCs) in the inner mitochondrial membrane with ubiquinol-cytochrome c oxidoreductase (cytochrome b-c1 complex, complex III, CIII).</text>
</comment>
<comment type="pathway">
    <text evidence="2 10">Energy metabolism; oxidative phosphorylation.</text>
</comment>
<comment type="function">
    <text evidence="10">Component of the cytochrome c oxidase, the last enzyme in the mitochondrial electron transport chain which drives oxidative phosphorylation. The respiratory chain contains 3 multisubunit complexes succinate dehydrogenase (complex II, CII), ubiquinol-cytochrome c oxidoreductase (cytochrome b-c1 complex, complex III, CIII) and cytochrome c oxidase (complex IV, CIV), that cooperate to transfer electrons derived from NADH and succinate to molecular oxygen, creating an electrochemical gradient over the inner membrane that drives transmembrane transport and the ATP synthase. Cytochrome c oxidase is the component of the respiratory chain that catalyzes the reduction of oxygen to water. Electrons originating from reduced cytochrome c in the intermembrane space (IMS) are transferred via the dinuclear copper A center (CU(A)) of subunit 2 and heme A of subunit 1 to the active site in subunit 1, a binuclear center (BNC) formed by heme A3 and copper B (CU(B)). The BNC reduces molecular oxygen to 2 water molecules using 4 electrons from cytochrome c in the IMS and 4 protons from the mitochondrial matrix.</text>
</comment>
<dbReference type="Gene3D" id="4.10.49.10">
    <property type="entry name" value="Cytochrome c oxidase subunit VIIc"/>
    <property type="match status" value="1"/>
</dbReference>
<name>A0AAW0YP47_9TREE</name>
<dbReference type="SUPFAM" id="SSF81427">
    <property type="entry name" value="Mitochondrial cytochrome c oxidase subunit VIIc (aka VIIIa)"/>
    <property type="match status" value="1"/>
</dbReference>
<keyword evidence="4 10" id="KW-0812">Transmembrane</keyword>
<dbReference type="GeneID" id="92180246"/>
<keyword evidence="9 10" id="KW-0472">Membrane</keyword>
<evidence type="ECO:0000256" key="1">
    <source>
        <dbReference type="ARBA" id="ARBA00004434"/>
    </source>
</evidence>
<protein>
    <recommendedName>
        <fullName evidence="10">Cytochrome c oxidase subunit 8, mitochondrial</fullName>
    </recommendedName>
    <alternativeName>
        <fullName evidence="10">Cytochrome c oxidase polypeptide VIII</fullName>
    </alternativeName>
</protein>
<reference evidence="11 12" key="1">
    <citation type="journal article" date="2024" name="bioRxiv">
        <title>Comparative genomics of Cryptococcus and Kwoniella reveals pathogenesis evolution and contrasting karyotype dynamics via intercentromeric recombination or chromosome fusion.</title>
        <authorList>
            <person name="Coelho M.A."/>
            <person name="David-Palma M."/>
            <person name="Shea T."/>
            <person name="Bowers K."/>
            <person name="McGinley-Smith S."/>
            <person name="Mohammad A.W."/>
            <person name="Gnirke A."/>
            <person name="Yurkov A.M."/>
            <person name="Nowrousian M."/>
            <person name="Sun S."/>
            <person name="Cuomo C.A."/>
            <person name="Heitman J."/>
        </authorList>
    </citation>
    <scope>NUCLEOTIDE SEQUENCE [LARGE SCALE GENOMIC DNA]</scope>
    <source>
        <strain evidence="11 12">CBS 13917</strain>
    </source>
</reference>
<dbReference type="AlphaFoldDB" id="A0AAW0YP47"/>
<dbReference type="Proteomes" id="UP001388673">
    <property type="component" value="Unassembled WGS sequence"/>
</dbReference>
<comment type="subcellular location">
    <subcellularLocation>
        <location evidence="1 10">Mitochondrion inner membrane</location>
        <topology evidence="1 10">Single-pass membrane protein</topology>
    </subcellularLocation>
</comment>
<evidence type="ECO:0000256" key="6">
    <source>
        <dbReference type="ARBA" id="ARBA00022946"/>
    </source>
</evidence>
<dbReference type="GO" id="GO:0045277">
    <property type="term" value="C:respiratory chain complex IV"/>
    <property type="evidence" value="ECO:0007669"/>
    <property type="project" value="UniProtKB-UniRule"/>
</dbReference>
<proteinExistence type="inferred from homology"/>
<evidence type="ECO:0000256" key="2">
    <source>
        <dbReference type="ARBA" id="ARBA00004673"/>
    </source>
</evidence>
<evidence type="ECO:0000313" key="12">
    <source>
        <dbReference type="Proteomes" id="UP001388673"/>
    </source>
</evidence>
<evidence type="ECO:0000256" key="3">
    <source>
        <dbReference type="ARBA" id="ARBA00010514"/>
    </source>
</evidence>
<dbReference type="InterPro" id="IPR036636">
    <property type="entry name" value="COX7C/Cox8_sf"/>
</dbReference>
<organism evidence="11 12">
    <name type="scientific">Kwoniella newhampshirensis</name>
    <dbReference type="NCBI Taxonomy" id="1651941"/>
    <lineage>
        <taxon>Eukaryota</taxon>
        <taxon>Fungi</taxon>
        <taxon>Dikarya</taxon>
        <taxon>Basidiomycota</taxon>
        <taxon>Agaricomycotina</taxon>
        <taxon>Tremellomycetes</taxon>
        <taxon>Tremellales</taxon>
        <taxon>Cryptococcaceae</taxon>
        <taxon>Kwoniella</taxon>
    </lineage>
</organism>
<keyword evidence="8 10" id="KW-0496">Mitochondrion</keyword>
<evidence type="ECO:0000256" key="4">
    <source>
        <dbReference type="ARBA" id="ARBA00022692"/>
    </source>
</evidence>
<keyword evidence="6 10" id="KW-0809">Transit peptide</keyword>
<evidence type="ECO:0000256" key="7">
    <source>
        <dbReference type="ARBA" id="ARBA00022989"/>
    </source>
</evidence>
<accession>A0AAW0YP47</accession>
<keyword evidence="12" id="KW-1185">Reference proteome</keyword>
<keyword evidence="5 10" id="KW-0999">Mitochondrion inner membrane</keyword>
<evidence type="ECO:0000256" key="5">
    <source>
        <dbReference type="ARBA" id="ARBA00022792"/>
    </source>
</evidence>
<dbReference type="Pfam" id="PF02935">
    <property type="entry name" value="COX7C"/>
    <property type="match status" value="1"/>
</dbReference>
<keyword evidence="7 10" id="KW-1133">Transmembrane helix</keyword>
<dbReference type="GO" id="GO:0006123">
    <property type="term" value="P:mitochondrial electron transport, cytochrome c to oxygen"/>
    <property type="evidence" value="ECO:0007669"/>
    <property type="project" value="UniProtKB-UniRule"/>
</dbReference>
<gene>
    <name evidence="11" type="ORF">IAR55_002988</name>
</gene>
<dbReference type="KEGG" id="kne:92180246"/>